<protein>
    <submittedName>
        <fullName evidence="1">Uncharacterized protein DUF1292</fullName>
    </submittedName>
</protein>
<comment type="caution">
    <text evidence="1">The sequence shown here is derived from an EMBL/GenBank/DDBJ whole genome shotgun (WGS) entry which is preliminary data.</text>
</comment>
<dbReference type="InterPro" id="IPR009711">
    <property type="entry name" value="UPF0473"/>
</dbReference>
<reference evidence="1 2" key="1">
    <citation type="submission" date="2019-03" db="EMBL/GenBank/DDBJ databases">
        <title>Genomic Encyclopedia of Type Strains, Phase IV (KMG-IV): sequencing the most valuable type-strain genomes for metagenomic binning, comparative biology and taxonomic classification.</title>
        <authorList>
            <person name="Goeker M."/>
        </authorList>
    </citation>
    <scope>NUCLEOTIDE SEQUENCE [LARGE SCALE GENOMIC DNA]</scope>
    <source>
        <strain evidence="1 2">DSM 28559</strain>
    </source>
</reference>
<proteinExistence type="predicted"/>
<accession>A0A4V2SDY4</accession>
<evidence type="ECO:0000313" key="2">
    <source>
        <dbReference type="Proteomes" id="UP000295711"/>
    </source>
</evidence>
<gene>
    <name evidence="1" type="ORF">EV212_10281</name>
</gene>
<name>A0A4V2SDY4_9FIRM</name>
<dbReference type="Proteomes" id="UP000295711">
    <property type="component" value="Unassembled WGS sequence"/>
</dbReference>
<keyword evidence="2" id="KW-1185">Reference proteome</keyword>
<dbReference type="RefSeq" id="WP_243115438.1">
    <property type="nucleotide sequence ID" value="NZ_SLXA01000002.1"/>
</dbReference>
<organism evidence="1 2">
    <name type="scientific">Frisingicoccus caecimuris</name>
    <dbReference type="NCBI Taxonomy" id="1796636"/>
    <lineage>
        <taxon>Bacteria</taxon>
        <taxon>Bacillati</taxon>
        <taxon>Bacillota</taxon>
        <taxon>Clostridia</taxon>
        <taxon>Lachnospirales</taxon>
        <taxon>Lachnospiraceae</taxon>
        <taxon>Frisingicoccus</taxon>
    </lineage>
</organism>
<evidence type="ECO:0000313" key="1">
    <source>
        <dbReference type="EMBL" id="TCO85766.1"/>
    </source>
</evidence>
<sequence>MIRLTEKPEKIVFYTDTDEIEFYVIEQTRINDVNYILVADSMDDEAEALILKETVNEEDAEDVIYSEIEDDGELESISRVFSEILDDIDIEM</sequence>
<dbReference type="EMBL" id="SLXA01000002">
    <property type="protein sequence ID" value="TCO85766.1"/>
    <property type="molecule type" value="Genomic_DNA"/>
</dbReference>
<dbReference type="AlphaFoldDB" id="A0A4V2SDY4"/>
<dbReference type="Pfam" id="PF06949">
    <property type="entry name" value="DUF1292"/>
    <property type="match status" value="1"/>
</dbReference>